<reference evidence="1 2" key="1">
    <citation type="journal article" date="2015" name="Genome Announc.">
        <title>Expanding the biotechnology potential of lactobacilli through comparative genomics of 213 strains and associated genera.</title>
        <authorList>
            <person name="Sun Z."/>
            <person name="Harris H.M."/>
            <person name="McCann A."/>
            <person name="Guo C."/>
            <person name="Argimon S."/>
            <person name="Zhang W."/>
            <person name="Yang X."/>
            <person name="Jeffery I.B."/>
            <person name="Cooney J.C."/>
            <person name="Kagawa T.F."/>
            <person name="Liu W."/>
            <person name="Song Y."/>
            <person name="Salvetti E."/>
            <person name="Wrobel A."/>
            <person name="Rasinkangas P."/>
            <person name="Parkhill J."/>
            <person name="Rea M.C."/>
            <person name="O'Sullivan O."/>
            <person name="Ritari J."/>
            <person name="Douillard F.P."/>
            <person name="Paul Ross R."/>
            <person name="Yang R."/>
            <person name="Briner A.E."/>
            <person name="Felis G.E."/>
            <person name="de Vos W.M."/>
            <person name="Barrangou R."/>
            <person name="Klaenhammer T.R."/>
            <person name="Caufield P.W."/>
            <person name="Cui Y."/>
            <person name="Zhang H."/>
            <person name="O'Toole P.W."/>
        </authorList>
    </citation>
    <scope>NUCLEOTIDE SEQUENCE [LARGE SCALE GENOMIC DNA]</scope>
    <source>
        <strain evidence="1 2">DSM 4864</strain>
    </source>
</reference>
<dbReference type="AlphaFoldDB" id="A0A0R1WEC6"/>
<comment type="caution">
    <text evidence="1">The sequence shown here is derived from an EMBL/GenBank/DDBJ whole genome shotgun (WGS) entry which is preliminary data.</text>
</comment>
<dbReference type="PATRIC" id="fig|1423779.3.peg.1595"/>
<proteinExistence type="predicted"/>
<dbReference type="RefSeq" id="WP_056984233.1">
    <property type="nucleotide sequence ID" value="NZ_AZGE01000005.1"/>
</dbReference>
<dbReference type="Proteomes" id="UP000050973">
    <property type="component" value="Unassembled WGS sequence"/>
</dbReference>
<organism evidence="1 2">
    <name type="scientific">Limosilactobacillus oris DSM 4864</name>
    <dbReference type="NCBI Taxonomy" id="1423779"/>
    <lineage>
        <taxon>Bacteria</taxon>
        <taxon>Bacillati</taxon>
        <taxon>Bacillota</taxon>
        <taxon>Bacilli</taxon>
        <taxon>Lactobacillales</taxon>
        <taxon>Lactobacillaceae</taxon>
        <taxon>Limosilactobacillus</taxon>
    </lineage>
</organism>
<sequence length="63" mass="6962">MKLIKVQTISGATHKLKTTYQEARRALDHAGTVVLIGTNLNNRRVIIPIASIDSITEVFDDVD</sequence>
<accession>A0A0R1WEC6</accession>
<dbReference type="EMBL" id="AZGE01000005">
    <property type="protein sequence ID" value="KRM16127.1"/>
    <property type="molecule type" value="Genomic_DNA"/>
</dbReference>
<gene>
    <name evidence="1" type="ORF">FC49_GL001541</name>
</gene>
<protein>
    <submittedName>
        <fullName evidence="1">Uncharacterized protein</fullName>
    </submittedName>
</protein>
<name>A0A0R1WEC6_9LACO</name>
<evidence type="ECO:0000313" key="2">
    <source>
        <dbReference type="Proteomes" id="UP000050973"/>
    </source>
</evidence>
<evidence type="ECO:0000313" key="1">
    <source>
        <dbReference type="EMBL" id="KRM16127.1"/>
    </source>
</evidence>